<feature type="region of interest" description="Disordered" evidence="2">
    <location>
        <begin position="1"/>
        <end position="20"/>
    </location>
</feature>
<comment type="function">
    <text evidence="1">Required for efficient ubiquinone (coenzyme Q) biosynthesis. UbiK is probably an accessory factor of Ubi enzymes and facilitates ubiquinone biosynthesis by acting as an assembly factor, a targeting factor, or both.</text>
</comment>
<comment type="similarity">
    <text evidence="1">Belongs to the UbiK family.</text>
</comment>
<name>A0ABQ2AH80_9PSED</name>
<dbReference type="Pfam" id="PF04380">
    <property type="entry name" value="BMFP"/>
    <property type="match status" value="1"/>
</dbReference>
<keyword evidence="4" id="KW-1185">Reference proteome</keyword>
<dbReference type="PANTHER" id="PTHR38040:SF1">
    <property type="entry name" value="UBIQUINONE BIOSYNTHESIS ACCESSORY FACTOR UBIK"/>
    <property type="match status" value="1"/>
</dbReference>
<accession>A0ABQ2AH80</accession>
<organism evidence="3 4">
    <name type="scientific">Pseudomonas fluvialis</name>
    <dbReference type="NCBI Taxonomy" id="1793966"/>
    <lineage>
        <taxon>Bacteria</taxon>
        <taxon>Pseudomonadati</taxon>
        <taxon>Pseudomonadota</taxon>
        <taxon>Gammaproteobacteria</taxon>
        <taxon>Pseudomonadales</taxon>
        <taxon>Pseudomonadaceae</taxon>
        <taxon>Pseudomonas</taxon>
    </lineage>
</organism>
<reference evidence="4" key="1">
    <citation type="journal article" date="2019" name="Int. J. Syst. Evol. Microbiol.">
        <title>The Global Catalogue of Microorganisms (GCM) 10K type strain sequencing project: providing services to taxonomists for standard genome sequencing and annotation.</title>
        <authorList>
            <consortium name="The Broad Institute Genomics Platform"/>
            <consortium name="The Broad Institute Genome Sequencing Center for Infectious Disease"/>
            <person name="Wu L."/>
            <person name="Ma J."/>
        </authorList>
    </citation>
    <scope>NUCLEOTIDE SEQUENCE [LARGE SCALE GENOMIC DNA]</scope>
    <source>
        <strain evidence="4">CCM 8778</strain>
    </source>
</reference>
<sequence>MVRSASGWLQKRAPRATHQPRQAACYTPATFLWNPIMLPPKAVIDLLASQASRLFSADSPLPRAELEAQLKMLLQSGLSKLDLVSRDEFDSQMVVLQRTRARLESLEQRVAELEARLQGEQP</sequence>
<evidence type="ECO:0000313" key="3">
    <source>
        <dbReference type="EMBL" id="GGH90453.1"/>
    </source>
</evidence>
<protein>
    <recommendedName>
        <fullName evidence="1">Ubiquinone biosynthesis accessory factor UbiK</fullName>
    </recommendedName>
</protein>
<comment type="caution">
    <text evidence="3">The sequence shown here is derived from an EMBL/GenBank/DDBJ whole genome shotgun (WGS) entry which is preliminary data.</text>
</comment>
<gene>
    <name evidence="1" type="primary">ubiK</name>
    <name evidence="3" type="ORF">GCM10007363_08000</name>
</gene>
<dbReference type="HAMAP" id="MF_02216">
    <property type="entry name" value="UbiK"/>
    <property type="match status" value="1"/>
</dbReference>
<evidence type="ECO:0000313" key="4">
    <source>
        <dbReference type="Proteomes" id="UP000655550"/>
    </source>
</evidence>
<keyword evidence="1" id="KW-0831">Ubiquinone biosynthesis</keyword>
<proteinExistence type="inferred from homology"/>
<comment type="subcellular location">
    <subcellularLocation>
        <location evidence="1">Cytoplasm</location>
    </subcellularLocation>
</comment>
<keyword evidence="1" id="KW-0963">Cytoplasm</keyword>
<evidence type="ECO:0000256" key="2">
    <source>
        <dbReference type="SAM" id="MobiDB-lite"/>
    </source>
</evidence>
<dbReference type="InterPro" id="IPR007475">
    <property type="entry name" value="UbiK"/>
</dbReference>
<comment type="pathway">
    <text evidence="1">Cofactor biosynthesis; ubiquinone biosynthesis.</text>
</comment>
<evidence type="ECO:0000256" key="1">
    <source>
        <dbReference type="HAMAP-Rule" id="MF_02216"/>
    </source>
</evidence>
<dbReference type="EMBL" id="BMDE01000002">
    <property type="protein sequence ID" value="GGH90453.1"/>
    <property type="molecule type" value="Genomic_DNA"/>
</dbReference>
<dbReference type="PANTHER" id="PTHR38040">
    <property type="entry name" value="UBIQUINONE BIOSYNTHESIS ACCESSORY FACTOR UBIK"/>
    <property type="match status" value="1"/>
</dbReference>
<dbReference type="Proteomes" id="UP000655550">
    <property type="component" value="Unassembled WGS sequence"/>
</dbReference>